<keyword evidence="1 2" id="KW-0238">DNA-binding</keyword>
<dbReference type="RefSeq" id="WP_118877130.1">
    <property type="nucleotide sequence ID" value="NZ_QWEI01000009.1"/>
</dbReference>
<dbReference type="PANTHER" id="PTHR43479:SF7">
    <property type="entry name" value="TETR-FAMILY TRANSCRIPTIONAL REGULATOR"/>
    <property type="match status" value="1"/>
</dbReference>
<dbReference type="Proteomes" id="UP000265692">
    <property type="component" value="Unassembled WGS sequence"/>
</dbReference>
<dbReference type="InterPro" id="IPR001647">
    <property type="entry name" value="HTH_TetR"/>
</dbReference>
<name>A0A396SAY1_9BACL</name>
<feature type="DNA-binding region" description="H-T-H motif" evidence="2">
    <location>
        <begin position="36"/>
        <end position="55"/>
    </location>
</feature>
<comment type="caution">
    <text evidence="4">The sequence shown here is derived from an EMBL/GenBank/DDBJ whole genome shotgun (WGS) entry which is preliminary data.</text>
</comment>
<dbReference type="InterPro" id="IPR009057">
    <property type="entry name" value="Homeodomain-like_sf"/>
</dbReference>
<dbReference type="PANTHER" id="PTHR43479">
    <property type="entry name" value="ACREF/ENVCD OPERON REPRESSOR-RELATED"/>
    <property type="match status" value="1"/>
</dbReference>
<dbReference type="PROSITE" id="PS50977">
    <property type="entry name" value="HTH_TETR_2"/>
    <property type="match status" value="1"/>
</dbReference>
<dbReference type="EMBL" id="QWEI01000009">
    <property type="protein sequence ID" value="RHW34015.1"/>
    <property type="molecule type" value="Genomic_DNA"/>
</dbReference>
<gene>
    <name evidence="4" type="ORF">D1B33_14540</name>
</gene>
<dbReference type="AlphaFoldDB" id="A0A396SAY1"/>
<keyword evidence="5" id="KW-1185">Reference proteome</keyword>
<evidence type="ECO:0000256" key="1">
    <source>
        <dbReference type="ARBA" id="ARBA00023125"/>
    </source>
</evidence>
<evidence type="ECO:0000313" key="4">
    <source>
        <dbReference type="EMBL" id="RHW34015.1"/>
    </source>
</evidence>
<evidence type="ECO:0000256" key="2">
    <source>
        <dbReference type="PROSITE-ProRule" id="PRU00335"/>
    </source>
</evidence>
<dbReference type="GO" id="GO:0003677">
    <property type="term" value="F:DNA binding"/>
    <property type="evidence" value="ECO:0007669"/>
    <property type="project" value="UniProtKB-UniRule"/>
</dbReference>
<dbReference type="InterPro" id="IPR039532">
    <property type="entry name" value="TetR_C_Firmicutes"/>
</dbReference>
<protein>
    <submittedName>
        <fullName evidence="4">TetR/AcrR family transcriptional regulator</fullName>
    </submittedName>
</protein>
<dbReference type="Pfam" id="PF00440">
    <property type="entry name" value="TetR_N"/>
    <property type="match status" value="1"/>
</dbReference>
<evidence type="ECO:0000313" key="5">
    <source>
        <dbReference type="Proteomes" id="UP000265692"/>
    </source>
</evidence>
<reference evidence="4 5" key="1">
    <citation type="submission" date="2018-08" db="EMBL/GenBank/DDBJ databases">
        <title>Lysinibacillus sp. YLB-03 draft genome sequence.</title>
        <authorList>
            <person name="Yu L."/>
        </authorList>
    </citation>
    <scope>NUCLEOTIDE SEQUENCE [LARGE SCALE GENOMIC DNA]</scope>
    <source>
        <strain evidence="4 5">YLB-03</strain>
    </source>
</reference>
<feature type="domain" description="HTH tetR-type" evidence="3">
    <location>
        <begin position="13"/>
        <end position="73"/>
    </location>
</feature>
<dbReference type="Pfam" id="PF14278">
    <property type="entry name" value="TetR_C_8"/>
    <property type="match status" value="1"/>
</dbReference>
<sequence>MLKKYKYLDKRIIKTKRLLKNSFLQLLQEEEFEDISITSIVERARISRVTFYNHYDNKENLLNEIIDDVITDFVNAYREPYQTLKNFSIKDVKTTSLRVFDHVYRNATFYKAIVHSYLLTFFSSQLTLAIKKLGETDFRVSDSKINHDLYTTYLAYAIPGLIIEWVKDGMKYSPIYMSEQLMSIMIMSPEQRIKKLP</sequence>
<dbReference type="InterPro" id="IPR050624">
    <property type="entry name" value="HTH-type_Tx_Regulator"/>
</dbReference>
<dbReference type="SUPFAM" id="SSF46689">
    <property type="entry name" value="Homeodomain-like"/>
    <property type="match status" value="1"/>
</dbReference>
<proteinExistence type="predicted"/>
<dbReference type="Gene3D" id="1.10.357.10">
    <property type="entry name" value="Tetracycline Repressor, domain 2"/>
    <property type="match status" value="1"/>
</dbReference>
<dbReference type="OrthoDB" id="9810250at2"/>
<accession>A0A396SAY1</accession>
<organism evidence="4 5">
    <name type="scientific">Ureibacillus yapensis</name>
    <dbReference type="NCBI Taxonomy" id="2304605"/>
    <lineage>
        <taxon>Bacteria</taxon>
        <taxon>Bacillati</taxon>
        <taxon>Bacillota</taxon>
        <taxon>Bacilli</taxon>
        <taxon>Bacillales</taxon>
        <taxon>Caryophanaceae</taxon>
        <taxon>Ureibacillus</taxon>
    </lineage>
</organism>
<evidence type="ECO:0000259" key="3">
    <source>
        <dbReference type="PROSITE" id="PS50977"/>
    </source>
</evidence>